<gene>
    <name evidence="1" type="ORF">KF715C_pC990</name>
</gene>
<organism evidence="1 2">
    <name type="scientific">Pseudomonas putida</name>
    <name type="common">Arthrobacter siderocapsulatus</name>
    <dbReference type="NCBI Taxonomy" id="303"/>
    <lineage>
        <taxon>Bacteria</taxon>
        <taxon>Pseudomonadati</taxon>
        <taxon>Pseudomonadota</taxon>
        <taxon>Gammaproteobacteria</taxon>
        <taxon>Pseudomonadales</taxon>
        <taxon>Pseudomonadaceae</taxon>
        <taxon>Pseudomonas</taxon>
    </lineage>
</organism>
<geneLocation type="plasmid" evidence="2">
    <name>pkf715c dna</name>
</geneLocation>
<keyword evidence="1" id="KW-0614">Plasmid</keyword>
<evidence type="ECO:0000313" key="1">
    <source>
        <dbReference type="EMBL" id="BAW27532.1"/>
    </source>
</evidence>
<evidence type="ECO:0000313" key="2">
    <source>
        <dbReference type="Proteomes" id="UP000218731"/>
    </source>
</evidence>
<proteinExistence type="predicted"/>
<dbReference type="AlphaFoldDB" id="A0A1L7NQ30"/>
<name>A0A1L7NQ30_PSEPU</name>
<sequence>MSWRDGGALVPGLVMPGVIEVELRKELARLEKADTPVNCMILQAGTEALVKALELLKAIPAADVERLYVLIDNVATARMVELEQ</sequence>
<protein>
    <submittedName>
        <fullName evidence="1">Uncharacterized protein</fullName>
    </submittedName>
</protein>
<dbReference type="EMBL" id="AP015032">
    <property type="protein sequence ID" value="BAW27532.1"/>
    <property type="molecule type" value="Genomic_DNA"/>
</dbReference>
<dbReference type="RefSeq" id="WP_096427243.1">
    <property type="nucleotide sequence ID" value="NZ_AP015032.1"/>
</dbReference>
<accession>A0A1L7NQ30</accession>
<dbReference type="Proteomes" id="UP000218731">
    <property type="component" value="Plasmid pKF715C"/>
</dbReference>
<reference evidence="1 2" key="1">
    <citation type="submission" date="2015-11" db="EMBL/GenBank/DDBJ databases">
        <title>Complete genome sequencing of a biphenyl-degrading bacterium, Pseudomonas putida KF715 (=NBRC110667).</title>
        <authorList>
            <person name="Suenaga H."/>
            <person name="Fujihara N."/>
            <person name="Watanabe T."/>
            <person name="Hirose J."/>
            <person name="Kimura N."/>
            <person name="Yamazoe A."/>
            <person name="Hosoyama A."/>
            <person name="Shimodaira J."/>
            <person name="Furukawa K."/>
        </authorList>
    </citation>
    <scope>NUCLEOTIDE SEQUENCE [LARGE SCALE GENOMIC DNA]</scope>
    <source>
        <strain evidence="1 2">KF715</strain>
        <plasmid evidence="2">Plasmid pkf715c dna</plasmid>
    </source>
</reference>